<gene>
    <name evidence="3" type="ORF">HJC23_012220</name>
</gene>
<evidence type="ECO:0000256" key="1">
    <source>
        <dbReference type="PROSITE-ProRule" id="PRU00723"/>
    </source>
</evidence>
<dbReference type="EMBL" id="JABMIG020000278">
    <property type="protein sequence ID" value="KAL3782701.1"/>
    <property type="molecule type" value="Genomic_DNA"/>
</dbReference>
<keyword evidence="1" id="KW-0862">Zinc</keyword>
<feature type="domain" description="C3H1-type" evidence="2">
    <location>
        <begin position="65"/>
        <end position="95"/>
    </location>
</feature>
<dbReference type="AlphaFoldDB" id="A0ABD3P6B3"/>
<reference evidence="3 4" key="1">
    <citation type="journal article" date="2020" name="G3 (Bethesda)">
        <title>Improved Reference Genome for Cyclotella cryptica CCMP332, a Model for Cell Wall Morphogenesis, Salinity Adaptation, and Lipid Production in Diatoms (Bacillariophyta).</title>
        <authorList>
            <person name="Roberts W.R."/>
            <person name="Downey K.M."/>
            <person name="Ruck E.C."/>
            <person name="Traller J.C."/>
            <person name="Alverson A.J."/>
        </authorList>
    </citation>
    <scope>NUCLEOTIDE SEQUENCE [LARGE SCALE GENOMIC DNA]</scope>
    <source>
        <strain evidence="3 4">CCMP332</strain>
    </source>
</reference>
<keyword evidence="1" id="KW-0863">Zinc-finger</keyword>
<dbReference type="PROSITE" id="PS50103">
    <property type="entry name" value="ZF_C3H1"/>
    <property type="match status" value="1"/>
</dbReference>
<protein>
    <recommendedName>
        <fullName evidence="2">C3H1-type domain-containing protein</fullName>
    </recommendedName>
</protein>
<accession>A0ABD3P6B3</accession>
<organism evidence="3 4">
    <name type="scientific">Cyclotella cryptica</name>
    <dbReference type="NCBI Taxonomy" id="29204"/>
    <lineage>
        <taxon>Eukaryota</taxon>
        <taxon>Sar</taxon>
        <taxon>Stramenopiles</taxon>
        <taxon>Ochrophyta</taxon>
        <taxon>Bacillariophyta</taxon>
        <taxon>Coscinodiscophyceae</taxon>
        <taxon>Thalassiosirophycidae</taxon>
        <taxon>Stephanodiscales</taxon>
        <taxon>Stephanodiscaceae</taxon>
        <taxon>Cyclotella</taxon>
    </lineage>
</organism>
<sequence>MHPSTISRYEVTCAICFATIDPGDRMFCFVPPTEHANDGPDLNNFDKTQTTSLAWGHTTCYHSNLPPPPPCRHWKRLGRCPARQADMCAFRHDVADRGISSSLEKTRWGGKRHFVRNQHKNSVFRIFLMQMYGMEYMTQKSGMIIDAAGGKGELAWELLNLTGVKDCVVIDPRPMNLELVRSKWKKGIFEPKRTGPVFSKWYPACEEGCKFRESKSPSHVRCFFDSKAFLGFIKCPNEKSEGEKYNAAEQWLKEEIVRARRIVWTTKGLQHEDGSKYNEEIVPNRSDPADTAKCIINVNSFEIESPSHVRDILQNCKLIIGFHPDQAAGDIAEFAIAQNIPYCIVPCCVYFDCFPKRKLQNGIAVKTYDQLVDWLCEKDPRARIATLDVEGKNKVVYTLPRDMIP</sequence>
<dbReference type="PANTHER" id="PTHR36971:SF1">
    <property type="entry name" value="METHYLTRANSFERASE DOMAIN-CONTAINING PROTEIN"/>
    <property type="match status" value="1"/>
</dbReference>
<name>A0ABD3P6B3_9STRA</name>
<feature type="zinc finger region" description="C3H1-type" evidence="1">
    <location>
        <begin position="65"/>
        <end position="95"/>
    </location>
</feature>
<keyword evidence="4" id="KW-1185">Reference proteome</keyword>
<keyword evidence="1" id="KW-0479">Metal-binding</keyword>
<dbReference type="PANTHER" id="PTHR36971">
    <property type="entry name" value="UNNAMED PRODUCT"/>
    <property type="match status" value="1"/>
</dbReference>
<comment type="caution">
    <text evidence="3">The sequence shown here is derived from an EMBL/GenBank/DDBJ whole genome shotgun (WGS) entry which is preliminary data.</text>
</comment>
<dbReference type="Proteomes" id="UP001516023">
    <property type="component" value="Unassembled WGS sequence"/>
</dbReference>
<dbReference type="GO" id="GO:0008270">
    <property type="term" value="F:zinc ion binding"/>
    <property type="evidence" value="ECO:0007669"/>
    <property type="project" value="UniProtKB-KW"/>
</dbReference>
<evidence type="ECO:0000313" key="4">
    <source>
        <dbReference type="Proteomes" id="UP001516023"/>
    </source>
</evidence>
<evidence type="ECO:0000259" key="2">
    <source>
        <dbReference type="PROSITE" id="PS50103"/>
    </source>
</evidence>
<dbReference type="InterPro" id="IPR000571">
    <property type="entry name" value="Znf_CCCH"/>
</dbReference>
<evidence type="ECO:0000313" key="3">
    <source>
        <dbReference type="EMBL" id="KAL3782701.1"/>
    </source>
</evidence>
<proteinExistence type="predicted"/>